<feature type="domain" description="PH" evidence="8">
    <location>
        <begin position="2120"/>
        <end position="2227"/>
    </location>
</feature>
<keyword evidence="3" id="KW-0963">Cytoplasm</keyword>
<evidence type="ECO:0000256" key="2">
    <source>
        <dbReference type="ARBA" id="ARBA00022443"/>
    </source>
</evidence>
<keyword evidence="4" id="KW-0344">Guanine-nucleotide releasing factor</keyword>
<dbReference type="GO" id="GO:0005737">
    <property type="term" value="C:cytoplasm"/>
    <property type="evidence" value="ECO:0007669"/>
    <property type="project" value="UniProtKB-SubCell"/>
</dbReference>
<feature type="region of interest" description="Disordered" evidence="6">
    <location>
        <begin position="282"/>
        <end position="318"/>
    </location>
</feature>
<dbReference type="SUPFAM" id="SSF50729">
    <property type="entry name" value="PH domain-like"/>
    <property type="match status" value="1"/>
</dbReference>
<evidence type="ECO:0000256" key="6">
    <source>
        <dbReference type="SAM" id="MobiDB-lite"/>
    </source>
</evidence>
<evidence type="ECO:0000256" key="5">
    <source>
        <dbReference type="PROSITE-ProRule" id="PRU00192"/>
    </source>
</evidence>
<feature type="domain" description="SH3" evidence="7">
    <location>
        <begin position="1807"/>
        <end position="1866"/>
    </location>
</feature>
<feature type="compositionally biased region" description="Basic and acidic residues" evidence="6">
    <location>
        <begin position="16"/>
        <end position="25"/>
    </location>
</feature>
<dbReference type="Pfam" id="PF00621">
    <property type="entry name" value="RhoGEF"/>
    <property type="match status" value="1"/>
</dbReference>
<evidence type="ECO:0000256" key="3">
    <source>
        <dbReference type="ARBA" id="ARBA00022490"/>
    </source>
</evidence>
<dbReference type="CDD" id="cd00160">
    <property type="entry name" value="RhoGEF"/>
    <property type="match status" value="1"/>
</dbReference>
<dbReference type="InterPro" id="IPR055251">
    <property type="entry name" value="SOS1_NGEF_PH"/>
</dbReference>
<feature type="region of interest" description="Disordered" evidence="6">
    <location>
        <begin position="1567"/>
        <end position="1602"/>
    </location>
</feature>
<dbReference type="STRING" id="64144.ENSATEP00000026651"/>
<feature type="compositionally biased region" description="Polar residues" evidence="6">
    <location>
        <begin position="287"/>
        <end position="301"/>
    </location>
</feature>
<feature type="region of interest" description="Disordered" evidence="6">
    <location>
        <begin position="1"/>
        <end position="31"/>
    </location>
</feature>
<feature type="compositionally biased region" description="Polar residues" evidence="6">
    <location>
        <begin position="1128"/>
        <end position="1142"/>
    </location>
</feature>
<dbReference type="Gene3D" id="1.20.900.10">
    <property type="entry name" value="Dbl homology (DH) domain"/>
    <property type="match status" value="1"/>
</dbReference>
<dbReference type="SUPFAM" id="SSF50044">
    <property type="entry name" value="SH3-domain"/>
    <property type="match status" value="1"/>
</dbReference>
<dbReference type="CDD" id="cd11973">
    <property type="entry name" value="SH3_ASEF"/>
    <property type="match status" value="1"/>
</dbReference>
<dbReference type="GO" id="GO:0035556">
    <property type="term" value="P:intracellular signal transduction"/>
    <property type="evidence" value="ECO:0007669"/>
    <property type="project" value="InterPro"/>
</dbReference>
<evidence type="ECO:0000313" key="11">
    <source>
        <dbReference type="Proteomes" id="UP000265040"/>
    </source>
</evidence>
<dbReference type="RefSeq" id="XP_026217656.1">
    <property type="nucleotide sequence ID" value="XM_026361871.1"/>
</dbReference>
<dbReference type="Ensembl" id="ENSATET00000027075.3">
    <property type="protein sequence ID" value="ENSATEP00000026651.2"/>
    <property type="gene ID" value="ENSATEG00000018453.3"/>
</dbReference>
<feature type="region of interest" description="Disordered" evidence="6">
    <location>
        <begin position="1100"/>
        <end position="1142"/>
    </location>
</feature>
<dbReference type="GeneID" id="113163341"/>
<evidence type="ECO:0000256" key="4">
    <source>
        <dbReference type="ARBA" id="ARBA00022658"/>
    </source>
</evidence>
<keyword evidence="2 5" id="KW-0728">SH3 domain</keyword>
<dbReference type="InterPro" id="IPR011993">
    <property type="entry name" value="PH-like_dom_sf"/>
</dbReference>
<dbReference type="OMA" id="ICVRDTM"/>
<dbReference type="Proteomes" id="UP000265040">
    <property type="component" value="Chromosome 2"/>
</dbReference>
<protein>
    <recommendedName>
        <fullName evidence="12">Rho guanine nucleotide exchange factor 4</fullName>
    </recommendedName>
</protein>
<evidence type="ECO:0008006" key="12">
    <source>
        <dbReference type="Google" id="ProtNLM"/>
    </source>
</evidence>
<feature type="compositionally biased region" description="Polar residues" evidence="6">
    <location>
        <begin position="1100"/>
        <end position="1110"/>
    </location>
</feature>
<feature type="compositionally biased region" description="Basic and acidic residues" evidence="6">
    <location>
        <begin position="1171"/>
        <end position="1182"/>
    </location>
</feature>
<dbReference type="FunFam" id="1.20.900.10:FF:000002">
    <property type="entry name" value="Rho guanine nucleotide exchange factor 9"/>
    <property type="match status" value="1"/>
</dbReference>
<evidence type="ECO:0000313" key="10">
    <source>
        <dbReference type="Ensembl" id="ENSATEP00000026651.2"/>
    </source>
</evidence>
<dbReference type="InterPro" id="IPR000219">
    <property type="entry name" value="DH_dom"/>
</dbReference>
<proteinExistence type="predicted"/>
<dbReference type="CDD" id="cd01224">
    <property type="entry name" value="PH_Collybistin_ASEF"/>
    <property type="match status" value="1"/>
</dbReference>
<dbReference type="InterPro" id="IPR036028">
    <property type="entry name" value="SH3-like_dom_sf"/>
</dbReference>
<dbReference type="SMART" id="SM00325">
    <property type="entry name" value="RhoGEF"/>
    <property type="match status" value="1"/>
</dbReference>
<dbReference type="PROSITE" id="PS50002">
    <property type="entry name" value="SH3"/>
    <property type="match status" value="1"/>
</dbReference>
<accession>A0A3Q1K569</accession>
<reference evidence="10" key="3">
    <citation type="submission" date="2025-09" db="UniProtKB">
        <authorList>
            <consortium name="Ensembl"/>
        </authorList>
    </citation>
    <scope>IDENTIFICATION</scope>
</reference>
<feature type="compositionally biased region" description="Polar residues" evidence="6">
    <location>
        <begin position="1313"/>
        <end position="1322"/>
    </location>
</feature>
<dbReference type="Gene3D" id="2.30.30.40">
    <property type="entry name" value="SH3 Domains"/>
    <property type="match status" value="1"/>
</dbReference>
<dbReference type="InterPro" id="IPR001331">
    <property type="entry name" value="GDS_CDC24_CS"/>
</dbReference>
<dbReference type="SMART" id="SM00326">
    <property type="entry name" value="SH3"/>
    <property type="match status" value="1"/>
</dbReference>
<sequence>MDTSGSSRESSAEGDGWARGEERSGGGRSEPPGCLLTCEPERYRTATRSLAAYLLCWALLRWYQKLRCKSAAAQPQEALEDSPHVSEGLGLSEEEFCADSLELCKRSKGGGNTSDEYFDSCSRHSNTLLGFSPEEEDSLDALLTLEDTCDGVQATGSRFCTGQGNARRRESVTAKDSHRDDTETHVRRFSCSKRKSPENCLDPNHLKLSTRDQCSVKNQTHPSTEKLNLNLNQEQSSLQAVCTETQVEASTEPYSLHAQIQHNTDTFDTKVNTSLYTPEVKRHAQLEESNPNRLTDSTASNTYTKDTDTTTDTTVETQEQKETLEICNAQDVEAQNPELLSTYFVEKNTGLNRCNSDFNDRHHIQRKLEHQGIIKRDTEIHAVKVHSKDKSDLCGSVGTCCNYNIEVDSKDNTCIAHSKFNNIAGDSICTPADSKFDSKNTDSQVITEIVLASPNITEAHGTETSSVLHNTKSDLRDTFKINVLTQNVDICYSQTQCEESPKRGLSEIHPQVCNSVRTPQDKARVSGVCFQVEQCGCVGSTTKGTKPQGTVNEIHSSITFSTETTASFPLDTCATELTVVPKVSNSASLVPLTDSHRAELIGRQLEQKHLPSERVRPWQVSGQTQDLIPNHLDQGCATVELPFHRQLYSVDKLFPRAQRTQIQSDTVKGSEECLPHNPLSNNLLFVSGNQGAEDNSPLLSQNFKGERRRVGSPCSFQQNKELEGEGSHIYLDQEQIAGTLSKVRLPQSQLGTTELSEHSELRISTKPADDSGAFAQHVPTKIDKTSACPAGAEFIQGSRREHLDVAQKAISLAYIQTTSSTTSSNFKQVQQDLKTPDRGLKTCSSLLSDSNNNTEASRKGTAGVVDCFSGGPQSNYKSNEKILCPLGELSTNRSLDFEDNVDKPQKKSDVSLSSVCQKPNQSWKDSESLLKDLGSCTYAGLGQADGVEKLEKEKCIEYNIFVESLELNSSKSERNQNLETLSLYVESNFEEEEPGDDCLPYSRRGSLSESLNEYTLAEEYREHTQVSLPSLQQEVRIARYSHPDVSLNWHAVRSLEPIREAEGSLENCGTTDDLKIEGNKEYEIMRPAEEATDIVNLSEDSSSLKSPYHQTEQKEDSLTTAELEPEMNPTTSVNHSGSETQGRPLTVAYDAVSYTSASSNCDELDDPLFDGSDRSPNLDKPIKKSKTKGNQTGNKGSKFSVFAKMPSFRRAKGTKGSKSEDVPHESSDRGGECLQSEQGQQKDNSDDEVFLKGELRNQTAQPMFLPMRNEKGEEDCGFFSSSPPTSHVHHLTSLGSREVGGRETSSDNPLLRQVQSPNGQTYKRSKSNDSLKIPWKKSFSSLFESRSMDKENEEQVTVGTEVDSGKVKQSWRKLKKAKEAELLKRTLSVPDGECSSTAAAQDCVDFISSPPLDRLSNPGSPSSLRVFNHTDPMPKRGVPQGIGRQSTHECKSEGQRRKGSPNGLPRTLSMSGLPPYLDNSGFPQPSHTRPVASFNRCSLANLTHQHSPSWTKSHRVPSEGLPESPVRPMSPKPNSPRPVAQRKIFRYPPTSRTSSVCSIHLGQSVSVEGLTDPPERPKTLKPSSSPLGVSLSPLDATENRKDNQSHISLYAIGFMNDLEDTQNGGRSASLSRTRKLLKGELRASLGHGGPRNGSWVDEGREISDQLQRRRCSDDLWIEEQKKYKCKLARAIRGSLGQLNMLTSEDLDKADARVTLGPIRVFQGMPLKAHCFSQSTPIGLDCLGWRRRVSYSSVVVPDGASEKAGVGDELGSEEDLLYEEFRSAGHRFGHPGGGGGEQLAINELISDGSVVYAEALWDHVTMDDQELGFKAGDVIEVVDATNKEWWWGRIMDSEGWFPASFVRLRVNQDEPMEEYLAHLEEAQAGEEGRAGLGLLLGPGLPCKEQMRTNVINEIMSTERDYIKHLKDICEGYIKQCRKRTDMFTEEQLRTIFGNIEEIYRFQRKFLKGLEKKFNKEQPHLSEIGCCFLEHQTDFQIYSEYCNNHPNACVQLSKLMKVNKYVFFFEACRLLQKMIDISLDGFLLTPVQKICKYPLQLAELLKYTNPQHRDYKDVEAALNAMKNVARLINERKRRLENIDKIAQWQSSIEDWEGEDVLSRSSELIFSGELTKLSQPQAKSQQRMFFLFDHQMVYCKKDLLRRDMLYYKGRMDMDHMEMIDVEDGKEKDFNVNVKNALKLRSLTGDKVHLLCAKKPEQKQRWLRAFADERRQVQHDRETGFSLTEVQKKQAMLNACKSHPAGKPKAVTRPYYDFLLRQKHPSLPTALPQQQVFMLAEPKRKASTFWHNIGRLAPFKK</sequence>
<evidence type="ECO:0000256" key="1">
    <source>
        <dbReference type="ARBA" id="ARBA00004496"/>
    </source>
</evidence>
<feature type="compositionally biased region" description="Low complexity" evidence="6">
    <location>
        <begin position="1582"/>
        <end position="1594"/>
    </location>
</feature>
<dbReference type="CTD" id="50649"/>
<dbReference type="PROSITE" id="PS50003">
    <property type="entry name" value="PH_DOMAIN"/>
    <property type="match status" value="1"/>
</dbReference>
<dbReference type="GeneTree" id="ENSGT00940000160622"/>
<feature type="region of interest" description="Disordered" evidence="6">
    <location>
        <begin position="1158"/>
        <end position="1246"/>
    </location>
</feature>
<dbReference type="PROSITE" id="PS50010">
    <property type="entry name" value="DH_2"/>
    <property type="match status" value="1"/>
</dbReference>
<dbReference type="InterPro" id="IPR001452">
    <property type="entry name" value="SH3_domain"/>
</dbReference>
<feature type="region of interest" description="Disordered" evidence="6">
    <location>
        <begin position="1413"/>
        <end position="1489"/>
    </location>
</feature>
<feature type="region of interest" description="Disordered" evidence="6">
    <location>
        <begin position="1504"/>
        <end position="1541"/>
    </location>
</feature>
<feature type="compositionally biased region" description="Basic and acidic residues" evidence="6">
    <location>
        <begin position="167"/>
        <end position="184"/>
    </location>
</feature>
<dbReference type="PANTHER" id="PTHR47544">
    <property type="entry name" value="RHO GUANINE NUCLEOTIDE EXCHANGE FACTOR 4"/>
    <property type="match status" value="1"/>
</dbReference>
<dbReference type="SMART" id="SM00233">
    <property type="entry name" value="PH"/>
    <property type="match status" value="1"/>
</dbReference>
<keyword evidence="11" id="KW-1185">Reference proteome</keyword>
<dbReference type="GO" id="GO:0005085">
    <property type="term" value="F:guanyl-nucleotide exchange factor activity"/>
    <property type="evidence" value="ECO:0007669"/>
    <property type="project" value="UniProtKB-KW"/>
</dbReference>
<evidence type="ECO:0000259" key="9">
    <source>
        <dbReference type="PROSITE" id="PS50010"/>
    </source>
</evidence>
<feature type="compositionally biased region" description="Basic and acidic residues" evidence="6">
    <location>
        <begin position="1446"/>
        <end position="1456"/>
    </location>
</feature>
<dbReference type="PROSITE" id="PS00741">
    <property type="entry name" value="DH_1"/>
    <property type="match status" value="1"/>
</dbReference>
<evidence type="ECO:0000259" key="7">
    <source>
        <dbReference type="PROSITE" id="PS50002"/>
    </source>
</evidence>
<dbReference type="Pfam" id="PF00018">
    <property type="entry name" value="SH3_1"/>
    <property type="match status" value="1"/>
</dbReference>
<feature type="domain" description="DH" evidence="9">
    <location>
        <begin position="1905"/>
        <end position="2089"/>
    </location>
</feature>
<evidence type="ECO:0000259" key="8">
    <source>
        <dbReference type="PROSITE" id="PS50003"/>
    </source>
</evidence>
<reference evidence="10" key="2">
    <citation type="submission" date="2025-08" db="UniProtKB">
        <authorList>
            <consortium name="Ensembl"/>
        </authorList>
    </citation>
    <scope>IDENTIFICATION</scope>
</reference>
<organism evidence="10 11">
    <name type="scientific">Anabas testudineus</name>
    <name type="common">Climbing perch</name>
    <name type="synonym">Anthias testudineus</name>
    <dbReference type="NCBI Taxonomy" id="64144"/>
    <lineage>
        <taxon>Eukaryota</taxon>
        <taxon>Metazoa</taxon>
        <taxon>Chordata</taxon>
        <taxon>Craniata</taxon>
        <taxon>Vertebrata</taxon>
        <taxon>Euteleostomi</taxon>
        <taxon>Actinopterygii</taxon>
        <taxon>Neopterygii</taxon>
        <taxon>Teleostei</taxon>
        <taxon>Neoteleostei</taxon>
        <taxon>Acanthomorphata</taxon>
        <taxon>Anabantaria</taxon>
        <taxon>Anabantiformes</taxon>
        <taxon>Anabantoidei</taxon>
        <taxon>Anabantidae</taxon>
        <taxon>Anabas</taxon>
    </lineage>
</organism>
<reference evidence="10" key="1">
    <citation type="submission" date="2021-04" db="EMBL/GenBank/DDBJ databases">
        <authorList>
            <consortium name="Wellcome Sanger Institute Data Sharing"/>
        </authorList>
    </citation>
    <scope>NUCLEOTIDE SEQUENCE [LARGE SCALE GENOMIC DNA]</scope>
</reference>
<dbReference type="Gene3D" id="2.30.29.30">
    <property type="entry name" value="Pleckstrin-homology domain (PH domain)/Phosphotyrosine-binding domain (PTB)"/>
    <property type="match status" value="1"/>
</dbReference>
<comment type="subcellular location">
    <subcellularLocation>
        <location evidence="1">Cytoplasm</location>
    </subcellularLocation>
</comment>
<dbReference type="PANTHER" id="PTHR47544:SF3">
    <property type="entry name" value="RHO GUANINE NUCLEOTIDE EXCHANGE FACTOR 4 ISOFORM X1"/>
    <property type="match status" value="1"/>
</dbReference>
<name>A0A3Q1K569_ANATE</name>
<dbReference type="InterPro" id="IPR035899">
    <property type="entry name" value="DBL_dom_sf"/>
</dbReference>
<feature type="compositionally biased region" description="Polar residues" evidence="6">
    <location>
        <begin position="1188"/>
        <end position="1197"/>
    </location>
</feature>
<feature type="region of interest" description="Disordered" evidence="6">
    <location>
        <begin position="1271"/>
        <end position="1328"/>
    </location>
</feature>
<dbReference type="InterPro" id="IPR001849">
    <property type="entry name" value="PH_domain"/>
</dbReference>
<dbReference type="Pfam" id="PF22697">
    <property type="entry name" value="SOS1_NGEF_PH"/>
    <property type="match status" value="1"/>
</dbReference>
<feature type="region of interest" description="Disordered" evidence="6">
    <location>
        <begin position="162"/>
        <end position="184"/>
    </location>
</feature>
<feature type="compositionally biased region" description="Basic and acidic residues" evidence="6">
    <location>
        <begin position="1217"/>
        <end position="1231"/>
    </location>
</feature>
<dbReference type="SUPFAM" id="SSF48065">
    <property type="entry name" value="DBL homology domain (DH-domain)"/>
    <property type="match status" value="1"/>
</dbReference>